<evidence type="ECO:0000256" key="4">
    <source>
        <dbReference type="ARBA" id="ARBA00022544"/>
    </source>
</evidence>
<feature type="transmembrane region" description="Helical" evidence="8">
    <location>
        <begin position="372"/>
        <end position="392"/>
    </location>
</feature>
<evidence type="ECO:0000256" key="7">
    <source>
        <dbReference type="ARBA" id="ARBA00023136"/>
    </source>
</evidence>
<comment type="subcellular location">
    <subcellularLocation>
        <location evidence="1">Membrane</location>
        <topology evidence="1">Multi-pass membrane protein</topology>
    </subcellularLocation>
</comment>
<reference evidence="9 10" key="1">
    <citation type="journal article" date="2018" name="Syst. Appl. Microbiol.">
        <title>Characterization and high-quality draft genome sequence of Herbivorax saccincola A7, an anaerobic, alkaliphilic, thermophilic, cellulolytic, and xylanolytic bacterium.</title>
        <authorList>
            <person name="Aikawa S."/>
            <person name="Baramee S."/>
            <person name="Sermsathanaswadi J."/>
            <person name="Thianheng P."/>
            <person name="Tachaapaikoon C."/>
            <person name="Shikata A."/>
            <person name="Waeonukul R."/>
            <person name="Pason P."/>
            <person name="Ratanakhanokchai K."/>
            <person name="Kosugi A."/>
        </authorList>
    </citation>
    <scope>NUCLEOTIDE SEQUENCE [LARGE SCALE GENOMIC DNA]</scope>
    <source>
        <strain evidence="9 10">A7</strain>
    </source>
</reference>
<keyword evidence="5 8" id="KW-0812">Transmembrane</keyword>
<organism evidence="9 10">
    <name type="scientific">Acetivibrio saccincola</name>
    <dbReference type="NCBI Taxonomy" id="1677857"/>
    <lineage>
        <taxon>Bacteria</taxon>
        <taxon>Bacillati</taxon>
        <taxon>Bacillota</taxon>
        <taxon>Clostridia</taxon>
        <taxon>Eubacteriales</taxon>
        <taxon>Oscillospiraceae</taxon>
        <taxon>Acetivibrio</taxon>
    </lineage>
</organism>
<accession>A0A2S8RD59</accession>
<keyword evidence="6 8" id="KW-1133">Transmembrane helix</keyword>
<feature type="transmembrane region" description="Helical" evidence="8">
    <location>
        <begin position="222"/>
        <end position="242"/>
    </location>
</feature>
<evidence type="ECO:0000313" key="10">
    <source>
        <dbReference type="Proteomes" id="UP000239720"/>
    </source>
</evidence>
<feature type="transmembrane region" description="Helical" evidence="8">
    <location>
        <begin position="153"/>
        <end position="173"/>
    </location>
</feature>
<dbReference type="GO" id="GO:0009847">
    <property type="term" value="P:spore germination"/>
    <property type="evidence" value="ECO:0007669"/>
    <property type="project" value="InterPro"/>
</dbReference>
<feature type="transmembrane region" description="Helical" evidence="8">
    <location>
        <begin position="115"/>
        <end position="133"/>
    </location>
</feature>
<proteinExistence type="inferred from homology"/>
<dbReference type="GO" id="GO:0016020">
    <property type="term" value="C:membrane"/>
    <property type="evidence" value="ECO:0007669"/>
    <property type="project" value="UniProtKB-SubCell"/>
</dbReference>
<feature type="transmembrane region" description="Helical" evidence="8">
    <location>
        <begin position="254"/>
        <end position="276"/>
    </location>
</feature>
<protein>
    <recommendedName>
        <fullName evidence="11">Spore germination protein</fullName>
    </recommendedName>
</protein>
<comment type="similarity">
    <text evidence="2">Belongs to the amino acid-polyamine-organocation (APC) superfamily. Spore germination protein (SGP) (TC 2.A.3.9) family.</text>
</comment>
<dbReference type="EMBL" id="NEMB01000003">
    <property type="protein sequence ID" value="PQQ67723.1"/>
    <property type="molecule type" value="Genomic_DNA"/>
</dbReference>
<feature type="transmembrane region" description="Helical" evidence="8">
    <location>
        <begin position="341"/>
        <end position="360"/>
    </location>
</feature>
<dbReference type="Proteomes" id="UP000239720">
    <property type="component" value="Unassembled WGS sequence"/>
</dbReference>
<evidence type="ECO:0008006" key="11">
    <source>
        <dbReference type="Google" id="ProtNLM"/>
    </source>
</evidence>
<evidence type="ECO:0000256" key="6">
    <source>
        <dbReference type="ARBA" id="ARBA00022989"/>
    </source>
</evidence>
<dbReference type="NCBIfam" id="TIGR00912">
    <property type="entry name" value="2A0309"/>
    <property type="match status" value="1"/>
</dbReference>
<dbReference type="InterPro" id="IPR004761">
    <property type="entry name" value="Spore_GerAB"/>
</dbReference>
<feature type="transmembrane region" description="Helical" evidence="8">
    <location>
        <begin position="305"/>
        <end position="329"/>
    </location>
</feature>
<sequence>MYRNKENSLKFQGNGQREKKRSVKGIKYIRKWRIIVESKIVFGKVETTSLLIIVMTTQLFISFPRFVAEKAGTAGWILIVYLTVLSLFLFTIISKMYKNFQGKDIIDIGEYVGGNIGRILIGLIIIIDYMFIAPGVLREFSDSLKIITLDKTPIGFVMLFFLIGMITAAFYGIEPITRFSAIIVPIVAAAFILIIIGIIPNFNLTNLFPLMGSGVNNIFIKGIPNVSIFSGISILFILPPFLNSYDCFRKTGFYSILLSGFFLTVGALIYTLSIPYPASTEFTMPMYTLARTIDWGRFFTRIESIFVFVWAASAFIYLSILLFFIVYVFKKTFRLEYYTPLILPVSVLVFAFALIPESMMRVFQLESQIFRAYAWIVTFGMPIILLMAALLIKKKKGAVPNEKNS</sequence>
<evidence type="ECO:0000256" key="8">
    <source>
        <dbReference type="SAM" id="Phobius"/>
    </source>
</evidence>
<evidence type="ECO:0000256" key="3">
    <source>
        <dbReference type="ARBA" id="ARBA00022448"/>
    </source>
</evidence>
<dbReference type="Pfam" id="PF03845">
    <property type="entry name" value="Spore_permease"/>
    <property type="match status" value="1"/>
</dbReference>
<keyword evidence="4" id="KW-0309">Germination</keyword>
<feature type="transmembrane region" description="Helical" evidence="8">
    <location>
        <begin position="73"/>
        <end position="94"/>
    </location>
</feature>
<keyword evidence="7 8" id="KW-0472">Membrane</keyword>
<gene>
    <name evidence="9" type="ORF">B9R14_13845</name>
</gene>
<evidence type="ECO:0000313" key="9">
    <source>
        <dbReference type="EMBL" id="PQQ67723.1"/>
    </source>
</evidence>
<dbReference type="AlphaFoldDB" id="A0A2S8RD59"/>
<evidence type="ECO:0000256" key="1">
    <source>
        <dbReference type="ARBA" id="ARBA00004141"/>
    </source>
</evidence>
<dbReference type="PANTHER" id="PTHR34975">
    <property type="entry name" value="SPORE GERMINATION PROTEIN A2"/>
    <property type="match status" value="1"/>
</dbReference>
<dbReference type="PANTHER" id="PTHR34975:SF2">
    <property type="entry name" value="SPORE GERMINATION PROTEIN A2"/>
    <property type="match status" value="1"/>
</dbReference>
<evidence type="ECO:0000256" key="2">
    <source>
        <dbReference type="ARBA" id="ARBA00007998"/>
    </source>
</evidence>
<name>A0A2S8RD59_9FIRM</name>
<keyword evidence="3" id="KW-0813">Transport</keyword>
<evidence type="ECO:0000256" key="5">
    <source>
        <dbReference type="ARBA" id="ARBA00022692"/>
    </source>
</evidence>
<feature type="transmembrane region" description="Helical" evidence="8">
    <location>
        <begin position="180"/>
        <end position="202"/>
    </location>
</feature>
<comment type="caution">
    <text evidence="9">The sequence shown here is derived from an EMBL/GenBank/DDBJ whole genome shotgun (WGS) entry which is preliminary data.</text>
</comment>
<feature type="transmembrane region" description="Helical" evidence="8">
    <location>
        <begin position="40"/>
        <end position="61"/>
    </location>
</feature>